<comment type="caution">
    <text evidence="1">The sequence shown here is derived from an EMBL/GenBank/DDBJ whole genome shotgun (WGS) entry which is preliminary data.</text>
</comment>
<dbReference type="Proteomes" id="UP001500325">
    <property type="component" value="Unassembled WGS sequence"/>
</dbReference>
<organism evidence="1 2">
    <name type="scientific">Pseudonocardia yuanmonensis</name>
    <dbReference type="NCBI Taxonomy" id="1095914"/>
    <lineage>
        <taxon>Bacteria</taxon>
        <taxon>Bacillati</taxon>
        <taxon>Actinomycetota</taxon>
        <taxon>Actinomycetes</taxon>
        <taxon>Pseudonocardiales</taxon>
        <taxon>Pseudonocardiaceae</taxon>
        <taxon>Pseudonocardia</taxon>
    </lineage>
</organism>
<protein>
    <recommendedName>
        <fullName evidence="3">Tetracyclin repressor-like C-terminal domain-containing protein</fullName>
    </recommendedName>
</protein>
<evidence type="ECO:0000313" key="2">
    <source>
        <dbReference type="Proteomes" id="UP001500325"/>
    </source>
</evidence>
<reference evidence="2" key="1">
    <citation type="journal article" date="2019" name="Int. J. Syst. Evol. Microbiol.">
        <title>The Global Catalogue of Microorganisms (GCM) 10K type strain sequencing project: providing services to taxonomists for standard genome sequencing and annotation.</title>
        <authorList>
            <consortium name="The Broad Institute Genomics Platform"/>
            <consortium name="The Broad Institute Genome Sequencing Center for Infectious Disease"/>
            <person name="Wu L."/>
            <person name="Ma J."/>
        </authorList>
    </citation>
    <scope>NUCLEOTIDE SEQUENCE [LARGE SCALE GENOMIC DNA]</scope>
    <source>
        <strain evidence="2">JCM 18055</strain>
    </source>
</reference>
<accession>A0ABP8WSG6</accession>
<name>A0ABP8WSG6_9PSEU</name>
<proteinExistence type="predicted"/>
<sequence>MVMLVLLTYRCMFYEFTSRPFPDHLDLQIQAMTDLVWRVAPARASTVAR</sequence>
<evidence type="ECO:0000313" key="1">
    <source>
        <dbReference type="EMBL" id="GAA4694323.1"/>
    </source>
</evidence>
<gene>
    <name evidence="1" type="ORF">GCM10023215_34910</name>
</gene>
<evidence type="ECO:0008006" key="3">
    <source>
        <dbReference type="Google" id="ProtNLM"/>
    </source>
</evidence>
<dbReference type="EMBL" id="BAABIC010000011">
    <property type="protein sequence ID" value="GAA4694323.1"/>
    <property type="molecule type" value="Genomic_DNA"/>
</dbReference>
<keyword evidence="2" id="KW-1185">Reference proteome</keyword>